<dbReference type="CDD" id="cd00130">
    <property type="entry name" value="PAS"/>
    <property type="match status" value="2"/>
</dbReference>
<dbReference type="CDD" id="cd01948">
    <property type="entry name" value="EAL"/>
    <property type="match status" value="1"/>
</dbReference>
<evidence type="ECO:0000259" key="1">
    <source>
        <dbReference type="PROSITE" id="PS50112"/>
    </source>
</evidence>
<dbReference type="InterPro" id="IPR043128">
    <property type="entry name" value="Rev_trsase/Diguanyl_cyclase"/>
</dbReference>
<dbReference type="SUPFAM" id="SSF141868">
    <property type="entry name" value="EAL domain-like"/>
    <property type="match status" value="1"/>
</dbReference>
<dbReference type="PANTHER" id="PTHR44757:SF2">
    <property type="entry name" value="BIOFILM ARCHITECTURE MAINTENANCE PROTEIN MBAA"/>
    <property type="match status" value="1"/>
</dbReference>
<dbReference type="SUPFAM" id="SSF55785">
    <property type="entry name" value="PYP-like sensor domain (PAS domain)"/>
    <property type="match status" value="2"/>
</dbReference>
<accession>A0ABY7NS85</accession>
<dbReference type="Pfam" id="PF00990">
    <property type="entry name" value="GGDEF"/>
    <property type="match status" value="1"/>
</dbReference>
<dbReference type="PANTHER" id="PTHR44757">
    <property type="entry name" value="DIGUANYLATE CYCLASE DGCP"/>
    <property type="match status" value="1"/>
</dbReference>
<dbReference type="SMART" id="SM00052">
    <property type="entry name" value="EAL"/>
    <property type="match status" value="1"/>
</dbReference>
<dbReference type="InterPro" id="IPR035919">
    <property type="entry name" value="EAL_sf"/>
</dbReference>
<dbReference type="NCBIfam" id="TIGR00254">
    <property type="entry name" value="GGDEF"/>
    <property type="match status" value="1"/>
</dbReference>
<reference evidence="5 6" key="1">
    <citation type="submission" date="2022-12" db="EMBL/GenBank/DDBJ databases">
        <title>Sphingomonas abieness sp. nov., an endophytic bacterium isolated from Abies koreana.</title>
        <authorList>
            <person name="Jiang L."/>
            <person name="Lee J."/>
        </authorList>
    </citation>
    <scope>NUCLEOTIDE SEQUENCE [LARGE SCALE GENOMIC DNA]</scope>
    <source>
        <strain evidence="6">PAMB 00755</strain>
    </source>
</reference>
<evidence type="ECO:0000259" key="2">
    <source>
        <dbReference type="PROSITE" id="PS50113"/>
    </source>
</evidence>
<gene>
    <name evidence="5" type="ORF">PBT88_09825</name>
</gene>
<dbReference type="Gene3D" id="3.30.450.40">
    <property type="match status" value="1"/>
</dbReference>
<dbReference type="EMBL" id="CP115174">
    <property type="protein sequence ID" value="WBO24368.1"/>
    <property type="molecule type" value="Genomic_DNA"/>
</dbReference>
<feature type="domain" description="PAS" evidence="1">
    <location>
        <begin position="296"/>
        <end position="343"/>
    </location>
</feature>
<dbReference type="Gene3D" id="3.30.450.20">
    <property type="entry name" value="PAS domain"/>
    <property type="match status" value="2"/>
</dbReference>
<dbReference type="InterPro" id="IPR000700">
    <property type="entry name" value="PAS-assoc_C"/>
</dbReference>
<dbReference type="InterPro" id="IPR029016">
    <property type="entry name" value="GAF-like_dom_sf"/>
</dbReference>
<dbReference type="SUPFAM" id="SSF55073">
    <property type="entry name" value="Nucleotide cyclase"/>
    <property type="match status" value="1"/>
</dbReference>
<feature type="domain" description="PAC" evidence="2">
    <location>
        <begin position="244"/>
        <end position="295"/>
    </location>
</feature>
<organism evidence="5 6">
    <name type="scientific">Sphingomonas abietis</name>
    <dbReference type="NCBI Taxonomy" id="3012344"/>
    <lineage>
        <taxon>Bacteria</taxon>
        <taxon>Pseudomonadati</taxon>
        <taxon>Pseudomonadota</taxon>
        <taxon>Alphaproteobacteria</taxon>
        <taxon>Sphingomonadales</taxon>
        <taxon>Sphingomonadaceae</taxon>
        <taxon>Sphingomonas</taxon>
    </lineage>
</organism>
<dbReference type="PROSITE" id="PS50887">
    <property type="entry name" value="GGDEF"/>
    <property type="match status" value="1"/>
</dbReference>
<dbReference type="PROSITE" id="PS50883">
    <property type="entry name" value="EAL"/>
    <property type="match status" value="1"/>
</dbReference>
<protein>
    <submittedName>
        <fullName evidence="5">EAL domain-containing protein</fullName>
    </submittedName>
</protein>
<dbReference type="InterPro" id="IPR029787">
    <property type="entry name" value="Nucleotide_cyclase"/>
</dbReference>
<dbReference type="Pfam" id="PF01590">
    <property type="entry name" value="GAF"/>
    <property type="match status" value="1"/>
</dbReference>
<evidence type="ECO:0000313" key="5">
    <source>
        <dbReference type="EMBL" id="WBO24368.1"/>
    </source>
</evidence>
<dbReference type="PROSITE" id="PS50113">
    <property type="entry name" value="PAC"/>
    <property type="match status" value="2"/>
</dbReference>
<dbReference type="CDD" id="cd01949">
    <property type="entry name" value="GGDEF"/>
    <property type="match status" value="1"/>
</dbReference>
<dbReference type="RefSeq" id="WP_270078995.1">
    <property type="nucleotide sequence ID" value="NZ_CP115174.1"/>
</dbReference>
<feature type="domain" description="EAL" evidence="3">
    <location>
        <begin position="591"/>
        <end position="841"/>
    </location>
</feature>
<feature type="domain" description="GGDEF" evidence="4">
    <location>
        <begin position="449"/>
        <end position="582"/>
    </location>
</feature>
<keyword evidence="6" id="KW-1185">Reference proteome</keyword>
<dbReference type="InterPro" id="IPR003018">
    <property type="entry name" value="GAF"/>
</dbReference>
<feature type="domain" description="PAC" evidence="2">
    <location>
        <begin position="369"/>
        <end position="421"/>
    </location>
</feature>
<dbReference type="InterPro" id="IPR000014">
    <property type="entry name" value="PAS"/>
</dbReference>
<dbReference type="Pfam" id="PF13426">
    <property type="entry name" value="PAS_9"/>
    <property type="match status" value="1"/>
</dbReference>
<dbReference type="InterPro" id="IPR000160">
    <property type="entry name" value="GGDEF_dom"/>
</dbReference>
<dbReference type="InterPro" id="IPR013656">
    <property type="entry name" value="PAS_4"/>
</dbReference>
<sequence length="867" mass="94934">MFDPASPFDAAAERERSVALAKLGIFDTPPDAEFDDIARLAAMVLGVESAAVTLIDDSRQWFKARHGIPFAKTPREISFCIHAAAASEVLIVPDALNDERFSANPLVTCVGGIRFYAGFPLVLASGHCAGTLCAFDPAPRFGLTEAQRALLIDLAKIATRLLESHAERRMGQIAARVVQTTADAVLCVNDEGRITFWSRGAETMFGYGADVMLGRSFRKIVPQPPGDDRSGTSVLSLFEALAGSTVELGAVGADGEEFPVELSLTRWRDGKTAGDFAAIVRDVSQRRQLEHERRHEREFLDAIIANLPAMLFVKDAITRKYLLVNRAGEDLIGLTADELVGHTDKELFPEYGDAYERRDTEAFIAAIPRSFESIFVRDDGTAVHLRTRRIVVDGPTRSRQYILGMSEDMTHVRKAEAEIMRLAHFDTVTGLLNRGNFMDRLKRLIEAGVPIVLLGIDLDRFKAVNDQFGHLLGDEVLAQVGDRLRALVEPSDIVARVGGDEFAVILMTKNPELRAGSVAQAVVASLAHPFVTDRATAYIGGSVGMAAAPDDATTLRELRHCVDLALYRAKAEGRGTVCTFSRDMDAQARDRQALEADLRAAMSANEINLVYQPILAAENGQISSVEALARWAHPTRGQIGPDVFIPLAEECGFIGQLGEHLLRRACTDALTWPAHIRVAVNLSPLQIQAGRLSATIGEILDQTGLAAERLQLEVTEGLVIRDVERTFIELERLRSLGIQILMDDFGVGYSSLSYFERFRFDKVKIDRSFVSNIASSQSSKAIIKAVIGLGRDLGMGIVAEGVETHEQMEELVRLGCTHFQGFLFSKPLDASMIAAFSQTFPKAAGRSNATRRVRQSARYRLAHAANH</sequence>
<dbReference type="InterPro" id="IPR035965">
    <property type="entry name" value="PAS-like_dom_sf"/>
</dbReference>
<dbReference type="SMART" id="SM00091">
    <property type="entry name" value="PAS"/>
    <property type="match status" value="2"/>
</dbReference>
<dbReference type="NCBIfam" id="TIGR00229">
    <property type="entry name" value="sensory_box"/>
    <property type="match status" value="2"/>
</dbReference>
<evidence type="ECO:0000259" key="3">
    <source>
        <dbReference type="PROSITE" id="PS50883"/>
    </source>
</evidence>
<dbReference type="Gene3D" id="3.20.20.450">
    <property type="entry name" value="EAL domain"/>
    <property type="match status" value="1"/>
</dbReference>
<dbReference type="Pfam" id="PF00563">
    <property type="entry name" value="EAL"/>
    <property type="match status" value="1"/>
</dbReference>
<dbReference type="InterPro" id="IPR001633">
    <property type="entry name" value="EAL_dom"/>
</dbReference>
<dbReference type="SMART" id="SM00065">
    <property type="entry name" value="GAF"/>
    <property type="match status" value="1"/>
</dbReference>
<proteinExistence type="predicted"/>
<dbReference type="Proteomes" id="UP001210865">
    <property type="component" value="Chromosome"/>
</dbReference>
<dbReference type="PROSITE" id="PS50112">
    <property type="entry name" value="PAS"/>
    <property type="match status" value="2"/>
</dbReference>
<dbReference type="Pfam" id="PF08448">
    <property type="entry name" value="PAS_4"/>
    <property type="match status" value="1"/>
</dbReference>
<dbReference type="SMART" id="SM00267">
    <property type="entry name" value="GGDEF"/>
    <property type="match status" value="1"/>
</dbReference>
<dbReference type="SUPFAM" id="SSF55781">
    <property type="entry name" value="GAF domain-like"/>
    <property type="match status" value="1"/>
</dbReference>
<feature type="domain" description="PAS" evidence="1">
    <location>
        <begin position="176"/>
        <end position="216"/>
    </location>
</feature>
<dbReference type="InterPro" id="IPR052155">
    <property type="entry name" value="Biofilm_reg_signaling"/>
</dbReference>
<evidence type="ECO:0000259" key="4">
    <source>
        <dbReference type="PROSITE" id="PS50887"/>
    </source>
</evidence>
<dbReference type="Gene3D" id="3.30.70.270">
    <property type="match status" value="1"/>
</dbReference>
<name>A0ABY7NS85_9SPHN</name>
<evidence type="ECO:0000313" key="6">
    <source>
        <dbReference type="Proteomes" id="UP001210865"/>
    </source>
</evidence>